<evidence type="ECO:0000313" key="2">
    <source>
        <dbReference type="Proteomes" id="UP000186308"/>
    </source>
</evidence>
<organism evidence="1 2">
    <name type="scientific">Acidiphilium rubrum</name>
    <dbReference type="NCBI Taxonomy" id="526"/>
    <lineage>
        <taxon>Bacteria</taxon>
        <taxon>Pseudomonadati</taxon>
        <taxon>Pseudomonadota</taxon>
        <taxon>Alphaproteobacteria</taxon>
        <taxon>Acetobacterales</taxon>
        <taxon>Acidocellaceae</taxon>
        <taxon>Acidiphilium</taxon>
    </lineage>
</organism>
<name>A0A8G2CLB1_ACIRU</name>
<sequence>MTTHHTTILVTGLGGTKRITDFHDVYLKLLNRVARLMETRHRSVNPVAFEASKAGGFPSGAIPAMKSIAGTFGSSAPSTPTKETLKKSFTIRFRYDSLGLTERMTLDAAQFC</sequence>
<proteinExistence type="predicted"/>
<keyword evidence="2" id="KW-1185">Reference proteome</keyword>
<protein>
    <submittedName>
        <fullName evidence="1">Uncharacterized protein</fullName>
    </submittedName>
</protein>
<evidence type="ECO:0000313" key="1">
    <source>
        <dbReference type="EMBL" id="SIQ96821.1"/>
    </source>
</evidence>
<dbReference type="EMBL" id="FTNE01000012">
    <property type="protein sequence ID" value="SIQ96821.1"/>
    <property type="molecule type" value="Genomic_DNA"/>
</dbReference>
<gene>
    <name evidence="1" type="ORF">SAMN05421828_112121</name>
</gene>
<dbReference type="AlphaFoldDB" id="A0A8G2CLB1"/>
<feature type="non-terminal residue" evidence="1">
    <location>
        <position position="112"/>
    </location>
</feature>
<dbReference type="Proteomes" id="UP000186308">
    <property type="component" value="Unassembled WGS sequence"/>
</dbReference>
<accession>A0A8G2CLB1</accession>
<reference evidence="1 2" key="1">
    <citation type="submission" date="2017-01" db="EMBL/GenBank/DDBJ databases">
        <authorList>
            <person name="Varghese N."/>
            <person name="Submissions S."/>
        </authorList>
    </citation>
    <scope>NUCLEOTIDE SEQUENCE [LARGE SCALE GENOMIC DNA]</scope>
    <source>
        <strain evidence="1 2">ATCC 35905</strain>
    </source>
</reference>
<comment type="caution">
    <text evidence="1">The sequence shown here is derived from an EMBL/GenBank/DDBJ whole genome shotgun (WGS) entry which is preliminary data.</text>
</comment>